<accession>A0A4R6KJQ7</accession>
<organism evidence="1 2">
    <name type="scientific">Kribbella caucasensis</name>
    <dbReference type="NCBI Taxonomy" id="2512215"/>
    <lineage>
        <taxon>Bacteria</taxon>
        <taxon>Bacillati</taxon>
        <taxon>Actinomycetota</taxon>
        <taxon>Actinomycetes</taxon>
        <taxon>Propionibacteriales</taxon>
        <taxon>Kribbellaceae</taxon>
        <taxon>Kribbella</taxon>
    </lineage>
</organism>
<proteinExistence type="predicted"/>
<evidence type="ECO:0000313" key="2">
    <source>
        <dbReference type="Proteomes" id="UP000295388"/>
    </source>
</evidence>
<dbReference type="RefSeq" id="WP_202869506.1">
    <property type="nucleotide sequence ID" value="NZ_SNWQ01000004.1"/>
</dbReference>
<reference evidence="1 2" key="1">
    <citation type="submission" date="2019-03" db="EMBL/GenBank/DDBJ databases">
        <title>Genomic Encyclopedia of Type Strains, Phase III (KMG-III): the genomes of soil and plant-associated and newly described type strains.</title>
        <authorList>
            <person name="Whitman W."/>
        </authorList>
    </citation>
    <scope>NUCLEOTIDE SEQUENCE [LARGE SCALE GENOMIC DNA]</scope>
    <source>
        <strain evidence="1 2">VKM Ac-2527</strain>
    </source>
</reference>
<evidence type="ECO:0000313" key="1">
    <source>
        <dbReference type="EMBL" id="TDO50712.1"/>
    </source>
</evidence>
<dbReference type="AlphaFoldDB" id="A0A4R6KJQ7"/>
<comment type="caution">
    <text evidence="1">The sequence shown here is derived from an EMBL/GenBank/DDBJ whole genome shotgun (WGS) entry which is preliminary data.</text>
</comment>
<protein>
    <recommendedName>
        <fullName evidence="3">Tetratricopeptide repeat protein</fullName>
    </recommendedName>
</protein>
<gene>
    <name evidence="1" type="ORF">EV643_104206</name>
</gene>
<keyword evidence="2" id="KW-1185">Reference proteome</keyword>
<dbReference type="EMBL" id="SNWQ01000004">
    <property type="protein sequence ID" value="TDO50712.1"/>
    <property type="molecule type" value="Genomic_DNA"/>
</dbReference>
<evidence type="ECO:0008006" key="3">
    <source>
        <dbReference type="Google" id="ProtNLM"/>
    </source>
</evidence>
<sequence length="162" mass="17712">MTETQSLLGKLADVVSLGRTDRVTARLKLEAFFSEAERGPFAPCTIAHYLADLQDSTEDELEWDLRALAAADVVTDEETVEAGFKAEALMPSLHVNLADDYRRLARFDDAERHLTAARLTAGVLGDDAYGDLIRDVLTRVGEAIAARDTSRMETNPSTQAQG</sequence>
<dbReference type="Proteomes" id="UP000295388">
    <property type="component" value="Unassembled WGS sequence"/>
</dbReference>
<name>A0A4R6KJQ7_9ACTN</name>